<evidence type="ECO:0000313" key="2">
    <source>
        <dbReference type="EMBL" id="KAK3885835.1"/>
    </source>
</evidence>
<dbReference type="EMBL" id="JAWQEG010000761">
    <property type="protein sequence ID" value="KAK3885835.1"/>
    <property type="molecule type" value="Genomic_DNA"/>
</dbReference>
<comment type="caution">
    <text evidence="2">The sequence shown here is derived from an EMBL/GenBank/DDBJ whole genome shotgun (WGS) entry which is preliminary data.</text>
</comment>
<keyword evidence="3" id="KW-1185">Reference proteome</keyword>
<sequence>MYEPTSKQADRKAAGVPPRRPAAAGDVCQRVVRGKNVLALGQRGGRGRGPGDVADQRRRNQAVQRCRPTGVGATRQGRRGRRRGSTLLEHQTRSLYLFSDTTPPPSHHQ</sequence>
<feature type="region of interest" description="Disordered" evidence="1">
    <location>
        <begin position="41"/>
        <end position="109"/>
    </location>
</feature>
<feature type="region of interest" description="Disordered" evidence="1">
    <location>
        <begin position="1"/>
        <end position="26"/>
    </location>
</feature>
<protein>
    <submittedName>
        <fullName evidence="2">Uncharacterized protein</fullName>
    </submittedName>
</protein>
<feature type="compositionally biased region" description="Low complexity" evidence="1">
    <location>
        <begin position="14"/>
        <end position="25"/>
    </location>
</feature>
<organism evidence="2 3">
    <name type="scientific">Petrolisthes cinctipes</name>
    <name type="common">Flat porcelain crab</name>
    <dbReference type="NCBI Taxonomy" id="88211"/>
    <lineage>
        <taxon>Eukaryota</taxon>
        <taxon>Metazoa</taxon>
        <taxon>Ecdysozoa</taxon>
        <taxon>Arthropoda</taxon>
        <taxon>Crustacea</taxon>
        <taxon>Multicrustacea</taxon>
        <taxon>Malacostraca</taxon>
        <taxon>Eumalacostraca</taxon>
        <taxon>Eucarida</taxon>
        <taxon>Decapoda</taxon>
        <taxon>Pleocyemata</taxon>
        <taxon>Anomura</taxon>
        <taxon>Galatheoidea</taxon>
        <taxon>Porcellanidae</taxon>
        <taxon>Petrolisthes</taxon>
    </lineage>
</organism>
<evidence type="ECO:0000313" key="3">
    <source>
        <dbReference type="Proteomes" id="UP001286313"/>
    </source>
</evidence>
<proteinExistence type="predicted"/>
<name>A0AAE1KXW1_PETCI</name>
<accession>A0AAE1KXW1</accession>
<evidence type="ECO:0000256" key="1">
    <source>
        <dbReference type="SAM" id="MobiDB-lite"/>
    </source>
</evidence>
<dbReference type="AlphaFoldDB" id="A0AAE1KXW1"/>
<reference evidence="2" key="1">
    <citation type="submission" date="2023-10" db="EMBL/GenBank/DDBJ databases">
        <title>Genome assemblies of two species of porcelain crab, Petrolisthes cinctipes and Petrolisthes manimaculis (Anomura: Porcellanidae).</title>
        <authorList>
            <person name="Angst P."/>
        </authorList>
    </citation>
    <scope>NUCLEOTIDE SEQUENCE</scope>
    <source>
        <strain evidence="2">PB745_01</strain>
        <tissue evidence="2">Gill</tissue>
    </source>
</reference>
<dbReference type="Proteomes" id="UP001286313">
    <property type="component" value="Unassembled WGS sequence"/>
</dbReference>
<gene>
    <name evidence="2" type="ORF">Pcinc_009962</name>
</gene>